<reference evidence="8" key="1">
    <citation type="submission" date="2021-01" db="EMBL/GenBank/DDBJ databases">
        <authorList>
            <consortium name="Genoscope - CEA"/>
            <person name="William W."/>
        </authorList>
    </citation>
    <scope>NUCLEOTIDE SEQUENCE</scope>
</reference>
<protein>
    <recommendedName>
        <fullName evidence="7">Protein kinase domain-containing protein</fullName>
    </recommendedName>
</protein>
<gene>
    <name evidence="8" type="ORF">PPRIM_AZ9-3.1.T1160106</name>
</gene>
<comment type="caution">
    <text evidence="8">The sequence shown here is derived from an EMBL/GenBank/DDBJ whole genome shotgun (WGS) entry which is preliminary data.</text>
</comment>
<keyword evidence="2" id="KW-0547">Nucleotide-binding</keyword>
<sequence>MNKDTIDIEFIDSEDEQKNNQNSQQQNKQQIMQLEEAPPSPNIFAVVIINQYKNQIKHIISRQDVITAIEYIVKNILQGSMKKIRPTDVKIEPILSTQVQKACCLIQVDENIIKQLIEFQIPLQFGDKDPQKGLTVVYEFKFFQFNEFDKCDLFSNGKFVKEFCVIRPYQETQRYTSIIVAINKMDQQIYAIKKVRLMGEFSWQRLFYNQITQIREVRAMLRLQHPNVIRLYSWWVEQEINQKNQKYFYLYLQQEYNSFLGCNDLLQFSVNHLLNQPLEFKRKTMKSLIHQLITGLEYIHGQGFFHRDLKLENILVTKDNFGDVALRICDFDWSKTHLNDDGQKVNWLQLSKDCGTVEINNGMQKKGIAYDAKQELFQVGIIILDLCNPTPNKDERIQMHKDAKNNIFKPHILQDYQPELQIIYALLKMEFKSVQELRTSQLYNKYMEI</sequence>
<accession>A0A8S1PFH1</accession>
<organism evidence="8 9">
    <name type="scientific">Paramecium primaurelia</name>
    <dbReference type="NCBI Taxonomy" id="5886"/>
    <lineage>
        <taxon>Eukaryota</taxon>
        <taxon>Sar</taxon>
        <taxon>Alveolata</taxon>
        <taxon>Ciliophora</taxon>
        <taxon>Intramacronucleata</taxon>
        <taxon>Oligohymenophorea</taxon>
        <taxon>Peniculida</taxon>
        <taxon>Parameciidae</taxon>
        <taxon>Paramecium</taxon>
    </lineage>
</organism>
<dbReference type="EMBL" id="CAJJDM010000119">
    <property type="protein sequence ID" value="CAD8101734.1"/>
    <property type="molecule type" value="Genomic_DNA"/>
</dbReference>
<keyword evidence="5" id="KW-0652">Protein synthesis inhibitor</keyword>
<dbReference type="PANTHER" id="PTHR11042:SF136">
    <property type="entry name" value="EIF-2-ALPHA KINASE GCN2"/>
    <property type="match status" value="1"/>
</dbReference>
<feature type="domain" description="Protein kinase" evidence="7">
    <location>
        <begin position="148"/>
        <end position="449"/>
    </location>
</feature>
<dbReference type="SMART" id="SM00220">
    <property type="entry name" value="S_TKc"/>
    <property type="match status" value="1"/>
</dbReference>
<keyword evidence="3" id="KW-0418">Kinase</keyword>
<evidence type="ECO:0000313" key="8">
    <source>
        <dbReference type="EMBL" id="CAD8101734.1"/>
    </source>
</evidence>
<dbReference type="GO" id="GO:0005829">
    <property type="term" value="C:cytosol"/>
    <property type="evidence" value="ECO:0007669"/>
    <property type="project" value="TreeGrafter"/>
</dbReference>
<dbReference type="OMA" id="EFCVIRP"/>
<evidence type="ECO:0000256" key="2">
    <source>
        <dbReference type="ARBA" id="ARBA00022741"/>
    </source>
</evidence>
<dbReference type="GO" id="GO:0005634">
    <property type="term" value="C:nucleus"/>
    <property type="evidence" value="ECO:0007669"/>
    <property type="project" value="TreeGrafter"/>
</dbReference>
<dbReference type="GO" id="GO:0005524">
    <property type="term" value="F:ATP binding"/>
    <property type="evidence" value="ECO:0007669"/>
    <property type="project" value="UniProtKB-KW"/>
</dbReference>
<dbReference type="PANTHER" id="PTHR11042">
    <property type="entry name" value="EUKARYOTIC TRANSLATION INITIATION FACTOR 2-ALPHA KINASE EIF2-ALPHA KINASE -RELATED"/>
    <property type="match status" value="1"/>
</dbReference>
<dbReference type="GO" id="GO:0004694">
    <property type="term" value="F:eukaryotic translation initiation factor 2alpha kinase activity"/>
    <property type="evidence" value="ECO:0007669"/>
    <property type="project" value="TreeGrafter"/>
</dbReference>
<keyword evidence="9" id="KW-1185">Reference proteome</keyword>
<dbReference type="PROSITE" id="PS50011">
    <property type="entry name" value="PROTEIN_KINASE_DOM"/>
    <property type="match status" value="1"/>
</dbReference>
<dbReference type="Pfam" id="PF00069">
    <property type="entry name" value="Pkinase"/>
    <property type="match status" value="1"/>
</dbReference>
<dbReference type="InterPro" id="IPR050339">
    <property type="entry name" value="CC_SR_Kinase"/>
</dbReference>
<evidence type="ECO:0000256" key="3">
    <source>
        <dbReference type="ARBA" id="ARBA00022777"/>
    </source>
</evidence>
<evidence type="ECO:0000256" key="6">
    <source>
        <dbReference type="ARBA" id="ARBA00037982"/>
    </source>
</evidence>
<evidence type="ECO:0000256" key="4">
    <source>
        <dbReference type="ARBA" id="ARBA00022840"/>
    </source>
</evidence>
<evidence type="ECO:0000313" key="9">
    <source>
        <dbReference type="Proteomes" id="UP000688137"/>
    </source>
</evidence>
<evidence type="ECO:0000256" key="1">
    <source>
        <dbReference type="ARBA" id="ARBA00022679"/>
    </source>
</evidence>
<dbReference type="PROSITE" id="PS00108">
    <property type="entry name" value="PROTEIN_KINASE_ST"/>
    <property type="match status" value="1"/>
</dbReference>
<dbReference type="Proteomes" id="UP000688137">
    <property type="component" value="Unassembled WGS sequence"/>
</dbReference>
<dbReference type="AlphaFoldDB" id="A0A8S1PFH1"/>
<name>A0A8S1PFH1_PARPR</name>
<dbReference type="InterPro" id="IPR008271">
    <property type="entry name" value="Ser/Thr_kinase_AS"/>
</dbReference>
<evidence type="ECO:0000259" key="7">
    <source>
        <dbReference type="PROSITE" id="PS50011"/>
    </source>
</evidence>
<evidence type="ECO:0000256" key="5">
    <source>
        <dbReference type="ARBA" id="ARBA00023193"/>
    </source>
</evidence>
<dbReference type="InterPro" id="IPR000719">
    <property type="entry name" value="Prot_kinase_dom"/>
</dbReference>
<keyword evidence="1" id="KW-0808">Transferase</keyword>
<proteinExistence type="inferred from homology"/>
<comment type="similarity">
    <text evidence="6">Belongs to the protein kinase superfamily. Ser/Thr protein kinase family. GCN2 subfamily.</text>
</comment>
<dbReference type="FunFam" id="3.30.200.20:FF:001589">
    <property type="match status" value="1"/>
</dbReference>
<dbReference type="GO" id="GO:0017148">
    <property type="term" value="P:negative regulation of translation"/>
    <property type="evidence" value="ECO:0007669"/>
    <property type="project" value="UniProtKB-KW"/>
</dbReference>
<keyword evidence="4" id="KW-0067">ATP-binding</keyword>